<evidence type="ECO:0000259" key="7">
    <source>
        <dbReference type="SMART" id="SM00235"/>
    </source>
</evidence>
<organism evidence="8 9">
    <name type="scientific">Pseudonocardia cypriaca</name>
    <dbReference type="NCBI Taxonomy" id="882449"/>
    <lineage>
        <taxon>Bacteria</taxon>
        <taxon>Bacillati</taxon>
        <taxon>Actinomycetota</taxon>
        <taxon>Actinomycetes</taxon>
        <taxon>Pseudonocardiales</taxon>
        <taxon>Pseudonocardiaceae</taxon>
        <taxon>Pseudonocardia</taxon>
    </lineage>
</organism>
<dbReference type="SUPFAM" id="SSF55486">
    <property type="entry name" value="Metalloproteases ('zincins'), catalytic domain"/>
    <property type="match status" value="1"/>
</dbReference>
<evidence type="ECO:0000256" key="2">
    <source>
        <dbReference type="ARBA" id="ARBA00022723"/>
    </source>
</evidence>
<dbReference type="SUPFAM" id="SSF89372">
    <property type="entry name" value="Fucose-specific lectin"/>
    <property type="match status" value="2"/>
</dbReference>
<dbReference type="GO" id="GO:0031012">
    <property type="term" value="C:extracellular matrix"/>
    <property type="evidence" value="ECO:0007669"/>
    <property type="project" value="InterPro"/>
</dbReference>
<dbReference type="InterPro" id="IPR058502">
    <property type="entry name" value="PLL-like_beta-prop"/>
</dbReference>
<dbReference type="InterPro" id="IPR001818">
    <property type="entry name" value="Pept_M10_metallopeptidase"/>
</dbReference>
<dbReference type="CDD" id="cd22954">
    <property type="entry name" value="PLL_lectin"/>
    <property type="match status" value="1"/>
</dbReference>
<comment type="caution">
    <text evidence="8">The sequence shown here is derived from an EMBL/GenBank/DDBJ whole genome shotgun (WGS) entry which is preliminary data.</text>
</comment>
<evidence type="ECO:0000256" key="5">
    <source>
        <dbReference type="ARBA" id="ARBA00023049"/>
    </source>
</evidence>
<dbReference type="RefSeq" id="WP_142103652.1">
    <property type="nucleotide sequence ID" value="NZ_VFPH01000002.1"/>
</dbReference>
<feature type="domain" description="Peptidase metallopeptidase" evidence="7">
    <location>
        <begin position="128"/>
        <end position="290"/>
    </location>
</feature>
<keyword evidence="3" id="KW-0378">Hydrolase</keyword>
<evidence type="ECO:0000256" key="6">
    <source>
        <dbReference type="SAM" id="MobiDB-lite"/>
    </source>
</evidence>
<keyword evidence="1" id="KW-0645">Protease</keyword>
<dbReference type="EMBL" id="VFPH01000002">
    <property type="protein sequence ID" value="TQM36798.1"/>
    <property type="molecule type" value="Genomic_DNA"/>
</dbReference>
<dbReference type="Pfam" id="PF00413">
    <property type="entry name" value="Peptidase_M10"/>
    <property type="match status" value="1"/>
</dbReference>
<keyword evidence="2" id="KW-0479">Metal-binding</keyword>
<evidence type="ECO:0000313" key="9">
    <source>
        <dbReference type="Proteomes" id="UP000319818"/>
    </source>
</evidence>
<dbReference type="Gene3D" id="3.40.390.10">
    <property type="entry name" value="Collagenase (Catalytic Domain)"/>
    <property type="match status" value="1"/>
</dbReference>
<evidence type="ECO:0000256" key="4">
    <source>
        <dbReference type="ARBA" id="ARBA00022833"/>
    </source>
</evidence>
<dbReference type="Pfam" id="PF01471">
    <property type="entry name" value="PG_binding_1"/>
    <property type="match status" value="1"/>
</dbReference>
<dbReference type="PRINTS" id="PR00138">
    <property type="entry name" value="MATRIXIN"/>
</dbReference>
<keyword evidence="4" id="KW-0862">Zinc</keyword>
<dbReference type="InterPro" id="IPR021190">
    <property type="entry name" value="Pept_M10A"/>
</dbReference>
<proteinExistence type="predicted"/>
<evidence type="ECO:0000313" key="8">
    <source>
        <dbReference type="EMBL" id="TQM36798.1"/>
    </source>
</evidence>
<dbReference type="PANTHER" id="PTHR10201">
    <property type="entry name" value="MATRIX METALLOPROTEINASE"/>
    <property type="match status" value="1"/>
</dbReference>
<sequence length="618" mass="66383">MSDEIDRADAAAGMAPTRQPIAPQKTTARGDKSEQVERTYEYLKQYGYFPNRSLARRYPNWRPAMAFEPPDPSVYDEHLQKAVELFQRANGLSPTGEIDQDTVEVMQRPRCGFPDNVVDDDVASFVAQGNRWPGPAVSYSHTNTTPDLSVAEVRAALRGAFNRWGAVTPLNFVENPAGGDMRIGFFSSNHGDGAANAFDGPGGTLAHCFFPPPNGGDVAGDCHFDEAETWSTNLPPTGIDLPTVALHELGHGLGLNHSADTSAVMFAFYGGPRRELTTDDIEGIRSIYGARFRWASLSGVVFDPVVAANADGRLEAFVRGTDGALWHIWQTAPNNGWSGWNSQGGVIEGAPTVTRNRDGRLEVFARGTDGALWHKWQVAPNGGWSDWSSLGGWIVNPVASVNADGRLEVFAQGADGALWHIWQTAAGGGWGGWASRGGQLTSKVSVGRNRDGRLEVFVRGTDGALWHQWQLSAGGGWGGWSSLGGGLVGPPVIGSNADGRLEVFVCGTDDALWHQWQNSPGGGWSGWASLGGGIDLPFVVSNADGRLEVFARGTDDALWHIWQLTPNGSWGTWQTLSGGLIGGPVVSRNADGRLEAFVTGTDRGLWHTWQSTPNGGWN</sequence>
<dbReference type="InterPro" id="IPR006026">
    <property type="entry name" value="Peptidase_Metallo"/>
</dbReference>
<dbReference type="Pfam" id="PF26607">
    <property type="entry name" value="DUF8189"/>
    <property type="match status" value="2"/>
</dbReference>
<dbReference type="GO" id="GO:0004222">
    <property type="term" value="F:metalloendopeptidase activity"/>
    <property type="evidence" value="ECO:0007669"/>
    <property type="project" value="InterPro"/>
</dbReference>
<dbReference type="GO" id="GO:0008270">
    <property type="term" value="F:zinc ion binding"/>
    <property type="evidence" value="ECO:0007669"/>
    <property type="project" value="InterPro"/>
</dbReference>
<dbReference type="Gene3D" id="2.120.10.70">
    <property type="entry name" value="Fucose-specific lectin"/>
    <property type="match status" value="2"/>
</dbReference>
<accession>A0A543FSI1</accession>
<dbReference type="Proteomes" id="UP000319818">
    <property type="component" value="Unassembled WGS sequence"/>
</dbReference>
<dbReference type="CDD" id="cd04278">
    <property type="entry name" value="ZnMc_MMP"/>
    <property type="match status" value="1"/>
</dbReference>
<keyword evidence="5" id="KW-0482">Metalloprotease</keyword>
<name>A0A543FSI1_9PSEU</name>
<dbReference type="PANTHER" id="PTHR10201:SF323">
    <property type="entry name" value="MATRIX METALLOPROTEINASE-21"/>
    <property type="match status" value="1"/>
</dbReference>
<dbReference type="InterPro" id="IPR033739">
    <property type="entry name" value="M10A_MMP"/>
</dbReference>
<dbReference type="SMART" id="SM00235">
    <property type="entry name" value="ZnMc"/>
    <property type="match status" value="1"/>
</dbReference>
<evidence type="ECO:0000256" key="1">
    <source>
        <dbReference type="ARBA" id="ARBA00022670"/>
    </source>
</evidence>
<dbReference type="GO" id="GO:0006508">
    <property type="term" value="P:proteolysis"/>
    <property type="evidence" value="ECO:0007669"/>
    <property type="project" value="UniProtKB-KW"/>
</dbReference>
<keyword evidence="9" id="KW-1185">Reference proteome</keyword>
<dbReference type="InterPro" id="IPR024079">
    <property type="entry name" value="MetalloPept_cat_dom_sf"/>
</dbReference>
<dbReference type="AlphaFoldDB" id="A0A543FSI1"/>
<dbReference type="OrthoDB" id="7671932at2"/>
<protein>
    <submittedName>
        <fullName evidence="8">Putative peptidoglycan binding protein</fullName>
    </submittedName>
</protein>
<reference evidence="8 9" key="1">
    <citation type="submission" date="2019-06" db="EMBL/GenBank/DDBJ databases">
        <title>Sequencing the genomes of 1000 actinobacteria strains.</title>
        <authorList>
            <person name="Klenk H.-P."/>
        </authorList>
    </citation>
    <scope>NUCLEOTIDE SEQUENCE [LARGE SCALE GENOMIC DNA]</scope>
    <source>
        <strain evidence="8 9">DSM 45511</strain>
    </source>
</reference>
<dbReference type="InterPro" id="IPR002477">
    <property type="entry name" value="Peptidoglycan-bd-like"/>
</dbReference>
<dbReference type="InterPro" id="IPR036365">
    <property type="entry name" value="PGBD-like_sf"/>
</dbReference>
<dbReference type="SUPFAM" id="SSF47090">
    <property type="entry name" value="PGBD-like"/>
    <property type="match status" value="1"/>
</dbReference>
<feature type="region of interest" description="Disordered" evidence="6">
    <location>
        <begin position="1"/>
        <end position="35"/>
    </location>
</feature>
<evidence type="ECO:0000256" key="3">
    <source>
        <dbReference type="ARBA" id="ARBA00022801"/>
    </source>
</evidence>
<gene>
    <name evidence="8" type="ORF">FB388_3984</name>
</gene>